<sequence length="106" mass="12101">MVDFTKELANLIGISHVALSKLENCQTKPKLRTLRLLSQVFDVPIAYLGCFESLPEYSFGQRLTKARLYHAMTHKEMADTLGVHEKSVKLWQDGLIKPSSEHMEKL</sequence>
<keyword evidence="1" id="KW-0238">DNA-binding</keyword>
<dbReference type="Pfam" id="PF01381">
    <property type="entry name" value="HTH_3"/>
    <property type="match status" value="1"/>
</dbReference>
<reference evidence="3" key="1">
    <citation type="journal article" date="2014" name="Int. J. Syst. Evol. Microbiol.">
        <title>Complete genome sequence of Corynebacterium casei LMG S-19264T (=DSM 44701T), isolated from a smear-ripened cheese.</title>
        <authorList>
            <consortium name="US DOE Joint Genome Institute (JGI-PGF)"/>
            <person name="Walter F."/>
            <person name="Albersmeier A."/>
            <person name="Kalinowski J."/>
            <person name="Ruckert C."/>
        </authorList>
    </citation>
    <scope>NUCLEOTIDE SEQUENCE</scope>
    <source>
        <strain evidence="3">CGMCC 1.15179</strain>
    </source>
</reference>
<reference evidence="3" key="2">
    <citation type="submission" date="2020-09" db="EMBL/GenBank/DDBJ databases">
        <authorList>
            <person name="Sun Q."/>
            <person name="Zhou Y."/>
        </authorList>
    </citation>
    <scope>NUCLEOTIDE SEQUENCE</scope>
    <source>
        <strain evidence="3">CGMCC 1.15179</strain>
    </source>
</reference>
<dbReference type="AlphaFoldDB" id="A0A8J2YFB7"/>
<dbReference type="PANTHER" id="PTHR46558">
    <property type="entry name" value="TRACRIPTIONAL REGULATORY PROTEIN-RELATED-RELATED"/>
    <property type="match status" value="1"/>
</dbReference>
<keyword evidence="4" id="KW-1185">Reference proteome</keyword>
<evidence type="ECO:0000313" key="4">
    <source>
        <dbReference type="Proteomes" id="UP000625210"/>
    </source>
</evidence>
<dbReference type="GO" id="GO:0003677">
    <property type="term" value="F:DNA binding"/>
    <property type="evidence" value="ECO:0007669"/>
    <property type="project" value="UniProtKB-KW"/>
</dbReference>
<dbReference type="InterPro" id="IPR001387">
    <property type="entry name" value="Cro/C1-type_HTH"/>
</dbReference>
<gene>
    <name evidence="3" type="ORF">GCM10011571_33210</name>
</gene>
<evidence type="ECO:0000259" key="2">
    <source>
        <dbReference type="PROSITE" id="PS50943"/>
    </source>
</evidence>
<comment type="caution">
    <text evidence="3">The sequence shown here is derived from an EMBL/GenBank/DDBJ whole genome shotgun (WGS) entry which is preliminary data.</text>
</comment>
<proteinExistence type="predicted"/>
<accession>A0A8J2YFB7</accession>
<name>A0A8J2YFB7_9BACL</name>
<dbReference type="CDD" id="cd00093">
    <property type="entry name" value="HTH_XRE"/>
    <property type="match status" value="2"/>
</dbReference>
<dbReference type="InterPro" id="IPR010982">
    <property type="entry name" value="Lambda_DNA-bd_dom_sf"/>
</dbReference>
<feature type="domain" description="HTH cro/C1-type" evidence="2">
    <location>
        <begin position="6"/>
        <end position="48"/>
    </location>
</feature>
<evidence type="ECO:0000313" key="3">
    <source>
        <dbReference type="EMBL" id="GGE28511.1"/>
    </source>
</evidence>
<dbReference type="Proteomes" id="UP000625210">
    <property type="component" value="Unassembled WGS sequence"/>
</dbReference>
<protein>
    <recommendedName>
        <fullName evidence="2">HTH cro/C1-type domain-containing protein</fullName>
    </recommendedName>
</protein>
<dbReference type="PANTHER" id="PTHR46558:SF11">
    <property type="entry name" value="HTH-TYPE TRANSCRIPTIONAL REGULATOR XRE"/>
    <property type="match status" value="1"/>
</dbReference>
<dbReference type="Gene3D" id="1.10.260.40">
    <property type="entry name" value="lambda repressor-like DNA-binding domains"/>
    <property type="match status" value="2"/>
</dbReference>
<organism evidence="3 4">
    <name type="scientific">Marinithermofilum abyssi</name>
    <dbReference type="NCBI Taxonomy" id="1571185"/>
    <lineage>
        <taxon>Bacteria</taxon>
        <taxon>Bacillati</taxon>
        <taxon>Bacillota</taxon>
        <taxon>Bacilli</taxon>
        <taxon>Bacillales</taxon>
        <taxon>Thermoactinomycetaceae</taxon>
        <taxon>Marinithermofilum</taxon>
    </lineage>
</organism>
<dbReference type="EMBL" id="BMHQ01000017">
    <property type="protein sequence ID" value="GGE28511.1"/>
    <property type="molecule type" value="Genomic_DNA"/>
</dbReference>
<dbReference type="PROSITE" id="PS50943">
    <property type="entry name" value="HTH_CROC1"/>
    <property type="match status" value="1"/>
</dbReference>
<dbReference type="SUPFAM" id="SSF47413">
    <property type="entry name" value="lambda repressor-like DNA-binding domains"/>
    <property type="match status" value="2"/>
</dbReference>
<evidence type="ECO:0000256" key="1">
    <source>
        <dbReference type="ARBA" id="ARBA00023125"/>
    </source>
</evidence>